<dbReference type="OrthoDB" id="428313at2"/>
<reference evidence="2" key="1">
    <citation type="submission" date="2018-12" db="EMBL/GenBank/DDBJ databases">
        <authorList>
            <person name="Will S."/>
            <person name="Neumann-Schaal M."/>
            <person name="Henke P."/>
        </authorList>
    </citation>
    <scope>NUCLEOTIDE SEQUENCE</scope>
    <source>
        <strain evidence="2">PCC 7102</strain>
    </source>
</reference>
<dbReference type="EMBL" id="RSCL01000001">
    <property type="protein sequence ID" value="RUT09774.1"/>
    <property type="molecule type" value="Genomic_DNA"/>
</dbReference>
<dbReference type="RefSeq" id="WP_127078119.1">
    <property type="nucleotide sequence ID" value="NZ_RSCL01000001.1"/>
</dbReference>
<sequence>MEIVTSWMEKGIEKGIKLGREEGFKIGWEEGFKLGMEEGIELGRQSAVASFVLHLLQHRFGNLSQIQQERIQGLSRKRLEELGEALLDFNSITDLKNWLARI</sequence>
<dbReference type="AlphaFoldDB" id="A0A433VUI9"/>
<feature type="domain" description="DUF4351" evidence="1">
    <location>
        <begin position="43"/>
        <end position="99"/>
    </location>
</feature>
<reference evidence="2" key="2">
    <citation type="journal article" date="2019" name="Genome Biol. Evol.">
        <title>Day and night: Metabolic profiles and evolutionary relationships of six axenic non-marine cyanobacteria.</title>
        <authorList>
            <person name="Will S.E."/>
            <person name="Henke P."/>
            <person name="Boedeker C."/>
            <person name="Huang S."/>
            <person name="Brinkmann H."/>
            <person name="Rohde M."/>
            <person name="Jarek M."/>
            <person name="Friedl T."/>
            <person name="Seufert S."/>
            <person name="Schumacher M."/>
            <person name="Overmann J."/>
            <person name="Neumann-Schaal M."/>
            <person name="Petersen J."/>
        </authorList>
    </citation>
    <scope>NUCLEOTIDE SEQUENCE [LARGE SCALE GENOMIC DNA]</scope>
    <source>
        <strain evidence="2">PCC 7102</strain>
    </source>
</reference>
<protein>
    <recommendedName>
        <fullName evidence="1">DUF4351 domain-containing protein</fullName>
    </recommendedName>
</protein>
<evidence type="ECO:0000313" key="3">
    <source>
        <dbReference type="Proteomes" id="UP000271624"/>
    </source>
</evidence>
<accession>A0A433VUI9</accession>
<dbReference type="InterPro" id="IPR025587">
    <property type="entry name" value="DUF4351"/>
</dbReference>
<organism evidence="2 3">
    <name type="scientific">Dulcicalothrix desertica PCC 7102</name>
    <dbReference type="NCBI Taxonomy" id="232991"/>
    <lineage>
        <taxon>Bacteria</taxon>
        <taxon>Bacillati</taxon>
        <taxon>Cyanobacteriota</taxon>
        <taxon>Cyanophyceae</taxon>
        <taxon>Nostocales</taxon>
        <taxon>Calotrichaceae</taxon>
        <taxon>Dulcicalothrix</taxon>
    </lineage>
</organism>
<dbReference type="Pfam" id="PF14261">
    <property type="entry name" value="DUF4351"/>
    <property type="match status" value="1"/>
</dbReference>
<comment type="caution">
    <text evidence="2">The sequence shown here is derived from an EMBL/GenBank/DDBJ whole genome shotgun (WGS) entry which is preliminary data.</text>
</comment>
<dbReference type="PANTHER" id="PTHR35586:SF1">
    <property type="entry name" value="SLL1691 PROTEIN"/>
    <property type="match status" value="1"/>
</dbReference>
<name>A0A433VUI9_9CYAN</name>
<proteinExistence type="predicted"/>
<evidence type="ECO:0000259" key="1">
    <source>
        <dbReference type="Pfam" id="PF14261"/>
    </source>
</evidence>
<evidence type="ECO:0000313" key="2">
    <source>
        <dbReference type="EMBL" id="RUT09774.1"/>
    </source>
</evidence>
<gene>
    <name evidence="2" type="ORF">DSM106972_002690</name>
</gene>
<dbReference type="PANTHER" id="PTHR35586">
    <property type="entry name" value="SLL1691 PROTEIN"/>
    <property type="match status" value="1"/>
</dbReference>
<keyword evidence="3" id="KW-1185">Reference proteome</keyword>
<dbReference type="Proteomes" id="UP000271624">
    <property type="component" value="Unassembled WGS sequence"/>
</dbReference>